<organism evidence="1 2">
    <name type="scientific">Staurois parvus</name>
    <dbReference type="NCBI Taxonomy" id="386267"/>
    <lineage>
        <taxon>Eukaryota</taxon>
        <taxon>Metazoa</taxon>
        <taxon>Chordata</taxon>
        <taxon>Craniata</taxon>
        <taxon>Vertebrata</taxon>
        <taxon>Euteleostomi</taxon>
        <taxon>Amphibia</taxon>
        <taxon>Batrachia</taxon>
        <taxon>Anura</taxon>
        <taxon>Neobatrachia</taxon>
        <taxon>Ranoidea</taxon>
        <taxon>Ranidae</taxon>
        <taxon>Staurois</taxon>
    </lineage>
</organism>
<proteinExistence type="predicted"/>
<name>A0ABN9FXS7_9NEOB</name>
<keyword evidence="2" id="KW-1185">Reference proteome</keyword>
<dbReference type="Proteomes" id="UP001162483">
    <property type="component" value="Unassembled WGS sequence"/>
</dbReference>
<protein>
    <submittedName>
        <fullName evidence="1">Uncharacterized protein</fullName>
    </submittedName>
</protein>
<accession>A0ABN9FXS7</accession>
<comment type="caution">
    <text evidence="1">The sequence shown here is derived from an EMBL/GenBank/DDBJ whole genome shotgun (WGS) entry which is preliminary data.</text>
</comment>
<reference evidence="1" key="1">
    <citation type="submission" date="2023-05" db="EMBL/GenBank/DDBJ databases">
        <authorList>
            <person name="Stuckert A."/>
        </authorList>
    </citation>
    <scope>NUCLEOTIDE SEQUENCE</scope>
</reference>
<gene>
    <name evidence="1" type="ORF">SPARVUS_LOCUS12833175</name>
</gene>
<sequence length="107" mass="11756">MLLPGPESLMGPCTASHCCCLHRHTLPCATFRSPHQMLVFQFFFQGWVPDYGGPLLAAKKPGPPIWALGPPKTPPHVKPGRAPQSSWFPVRAPQSCFSKPTLCHGHF</sequence>
<evidence type="ECO:0000313" key="1">
    <source>
        <dbReference type="EMBL" id="CAI9600810.1"/>
    </source>
</evidence>
<evidence type="ECO:0000313" key="2">
    <source>
        <dbReference type="Proteomes" id="UP001162483"/>
    </source>
</evidence>
<dbReference type="EMBL" id="CATNWA010017478">
    <property type="protein sequence ID" value="CAI9600810.1"/>
    <property type="molecule type" value="Genomic_DNA"/>
</dbReference>